<evidence type="ECO:0000256" key="2">
    <source>
        <dbReference type="ARBA" id="ARBA00022723"/>
    </source>
</evidence>
<sequence>MTPAKGEFMTDLSLLHESFARNGRVNAFLLNALTDADFALSGGRGGWTVEQHLRHMARFRVGWLWNLSRAHAGPLLDPARKDADGDPEWRWQDSPPHELAAAFAAGDTAALKAVQDALDGNRAFDDPWGEGAYQTNPAHFLQHTIVHDSHHRGQVLALLRMGGRTAQDMDALDAHWAIWRA</sequence>
<dbReference type="Proteomes" id="UP000661918">
    <property type="component" value="Unassembled WGS sequence"/>
</dbReference>
<dbReference type="PANTHER" id="PTHR37302:SF1">
    <property type="entry name" value="PROTEIN DINB"/>
    <property type="match status" value="1"/>
</dbReference>
<organism evidence="3 4">
    <name type="scientific">Deinococcus aerophilus</name>
    <dbReference type="NCBI Taxonomy" id="522488"/>
    <lineage>
        <taxon>Bacteria</taxon>
        <taxon>Thermotogati</taxon>
        <taxon>Deinococcota</taxon>
        <taxon>Deinococci</taxon>
        <taxon>Deinococcales</taxon>
        <taxon>Deinococcaceae</taxon>
        <taxon>Deinococcus</taxon>
    </lineage>
</organism>
<dbReference type="Pfam" id="PF05163">
    <property type="entry name" value="DinB"/>
    <property type="match status" value="1"/>
</dbReference>
<reference evidence="4" key="1">
    <citation type="journal article" date="2019" name="Int. J. Syst. Evol. Microbiol.">
        <title>The Global Catalogue of Microorganisms (GCM) 10K type strain sequencing project: providing services to taxonomists for standard genome sequencing and annotation.</title>
        <authorList>
            <consortium name="The Broad Institute Genomics Platform"/>
            <consortium name="The Broad Institute Genome Sequencing Center for Infectious Disease"/>
            <person name="Wu L."/>
            <person name="Ma J."/>
        </authorList>
    </citation>
    <scope>NUCLEOTIDE SEQUENCE [LARGE SCALE GENOMIC DNA]</scope>
    <source>
        <strain evidence="4">JCM 15443</strain>
    </source>
</reference>
<keyword evidence="2" id="KW-0479">Metal-binding</keyword>
<evidence type="ECO:0000313" key="4">
    <source>
        <dbReference type="Proteomes" id="UP000661918"/>
    </source>
</evidence>
<proteinExistence type="inferred from homology"/>
<keyword evidence="4" id="KW-1185">Reference proteome</keyword>
<protein>
    <submittedName>
        <fullName evidence="3">Damage-inducible protein DinB</fullName>
    </submittedName>
</protein>
<dbReference type="PANTHER" id="PTHR37302">
    <property type="entry name" value="SLR1116 PROTEIN"/>
    <property type="match status" value="1"/>
</dbReference>
<evidence type="ECO:0000313" key="3">
    <source>
        <dbReference type="EMBL" id="GGL97071.1"/>
    </source>
</evidence>
<dbReference type="Gene3D" id="1.20.120.450">
    <property type="entry name" value="dinb family like domain"/>
    <property type="match status" value="1"/>
</dbReference>
<dbReference type="SUPFAM" id="SSF109854">
    <property type="entry name" value="DinB/YfiT-like putative metalloenzymes"/>
    <property type="match status" value="1"/>
</dbReference>
<accession>A0ABQ2GHR1</accession>
<dbReference type="InterPro" id="IPR007837">
    <property type="entry name" value="DinB"/>
</dbReference>
<dbReference type="EMBL" id="BMOM01000001">
    <property type="protein sequence ID" value="GGL97071.1"/>
    <property type="molecule type" value="Genomic_DNA"/>
</dbReference>
<gene>
    <name evidence="3" type="ORF">GCM10010841_01820</name>
</gene>
<comment type="caution">
    <text evidence="3">The sequence shown here is derived from an EMBL/GenBank/DDBJ whole genome shotgun (WGS) entry which is preliminary data.</text>
</comment>
<comment type="similarity">
    <text evidence="1">Belongs to the DinB family.</text>
</comment>
<evidence type="ECO:0000256" key="1">
    <source>
        <dbReference type="ARBA" id="ARBA00008635"/>
    </source>
</evidence>
<name>A0ABQ2GHR1_9DEIO</name>
<dbReference type="InterPro" id="IPR034660">
    <property type="entry name" value="DinB/YfiT-like"/>
</dbReference>